<dbReference type="STRING" id="914234.M2R5S8"/>
<evidence type="ECO:0000313" key="3">
    <source>
        <dbReference type="Proteomes" id="UP000016930"/>
    </source>
</evidence>
<dbReference type="PANTHER" id="PTHR24148:SF64">
    <property type="entry name" value="HETEROKARYON INCOMPATIBILITY DOMAIN-CONTAINING PROTEIN"/>
    <property type="match status" value="1"/>
</dbReference>
<dbReference type="Proteomes" id="UP000016930">
    <property type="component" value="Unassembled WGS sequence"/>
</dbReference>
<dbReference type="HOGENOM" id="CLU_020536_0_0_1"/>
<proteinExistence type="predicted"/>
<dbReference type="InterPro" id="IPR052895">
    <property type="entry name" value="HetReg/Transcr_Mod"/>
</dbReference>
<protein>
    <recommendedName>
        <fullName evidence="1">Heterokaryon incompatibility domain-containing protein</fullName>
    </recommendedName>
</protein>
<feature type="domain" description="Heterokaryon incompatibility" evidence="1">
    <location>
        <begin position="55"/>
        <end position="144"/>
    </location>
</feature>
<dbReference type="EMBL" id="KB445806">
    <property type="protein sequence ID" value="EMD33502.1"/>
    <property type="molecule type" value="Genomic_DNA"/>
</dbReference>
<reference evidence="2 3" key="1">
    <citation type="journal article" date="2012" name="Proc. Natl. Acad. Sci. U.S.A.">
        <title>Comparative genomics of Ceriporiopsis subvermispora and Phanerochaete chrysosporium provide insight into selective ligninolysis.</title>
        <authorList>
            <person name="Fernandez-Fueyo E."/>
            <person name="Ruiz-Duenas F.J."/>
            <person name="Ferreira P."/>
            <person name="Floudas D."/>
            <person name="Hibbett D.S."/>
            <person name="Canessa P."/>
            <person name="Larrondo L.F."/>
            <person name="James T.Y."/>
            <person name="Seelenfreund D."/>
            <person name="Lobos S."/>
            <person name="Polanco R."/>
            <person name="Tello M."/>
            <person name="Honda Y."/>
            <person name="Watanabe T."/>
            <person name="Watanabe T."/>
            <person name="Ryu J.S."/>
            <person name="Kubicek C.P."/>
            <person name="Schmoll M."/>
            <person name="Gaskell J."/>
            <person name="Hammel K.E."/>
            <person name="St John F.J."/>
            <person name="Vanden Wymelenberg A."/>
            <person name="Sabat G."/>
            <person name="Splinter BonDurant S."/>
            <person name="Syed K."/>
            <person name="Yadav J.S."/>
            <person name="Doddapaneni H."/>
            <person name="Subramanian V."/>
            <person name="Lavin J.L."/>
            <person name="Oguiza J.A."/>
            <person name="Perez G."/>
            <person name="Pisabarro A.G."/>
            <person name="Ramirez L."/>
            <person name="Santoyo F."/>
            <person name="Master E."/>
            <person name="Coutinho P.M."/>
            <person name="Henrissat B."/>
            <person name="Lombard V."/>
            <person name="Magnuson J.K."/>
            <person name="Kuees U."/>
            <person name="Hori C."/>
            <person name="Igarashi K."/>
            <person name="Samejima M."/>
            <person name="Held B.W."/>
            <person name="Barry K.W."/>
            <person name="LaButti K.M."/>
            <person name="Lapidus A."/>
            <person name="Lindquist E.A."/>
            <person name="Lucas S.M."/>
            <person name="Riley R."/>
            <person name="Salamov A.A."/>
            <person name="Hoffmeister D."/>
            <person name="Schwenk D."/>
            <person name="Hadar Y."/>
            <person name="Yarden O."/>
            <person name="de Vries R.P."/>
            <person name="Wiebenga A."/>
            <person name="Stenlid J."/>
            <person name="Eastwood D."/>
            <person name="Grigoriev I.V."/>
            <person name="Berka R.M."/>
            <person name="Blanchette R.A."/>
            <person name="Kersten P."/>
            <person name="Martinez A.T."/>
            <person name="Vicuna R."/>
            <person name="Cullen D."/>
        </authorList>
    </citation>
    <scope>NUCLEOTIDE SEQUENCE [LARGE SCALE GENOMIC DNA]</scope>
    <source>
        <strain evidence="2 3">B</strain>
    </source>
</reference>
<keyword evidence="3" id="KW-1185">Reference proteome</keyword>
<dbReference type="AlphaFoldDB" id="M2R5S8"/>
<organism evidence="2 3">
    <name type="scientific">Ceriporiopsis subvermispora (strain B)</name>
    <name type="common">White-rot fungus</name>
    <name type="synonym">Gelatoporia subvermispora</name>
    <dbReference type="NCBI Taxonomy" id="914234"/>
    <lineage>
        <taxon>Eukaryota</taxon>
        <taxon>Fungi</taxon>
        <taxon>Dikarya</taxon>
        <taxon>Basidiomycota</taxon>
        <taxon>Agaricomycotina</taxon>
        <taxon>Agaricomycetes</taxon>
        <taxon>Polyporales</taxon>
        <taxon>Gelatoporiaceae</taxon>
        <taxon>Gelatoporia</taxon>
    </lineage>
</organism>
<gene>
    <name evidence="2" type="ORF">CERSUDRAFT_142503</name>
</gene>
<evidence type="ECO:0000259" key="1">
    <source>
        <dbReference type="Pfam" id="PF06985"/>
    </source>
</evidence>
<accession>M2R5S8</accession>
<name>M2R5S8_CERS8</name>
<evidence type="ECO:0000313" key="2">
    <source>
        <dbReference type="EMBL" id="EMD33502.1"/>
    </source>
</evidence>
<sequence>MASLVHEVSIDLLKDSFVDLSSASPCRYRLIDCKQLIRRRVLRITDYTTFPNVRYCALSYVWRGVAASGDSQEEFGTFAVKGAEDGDPVSIDVLMHASVAATKEGSTHLWLDRLCILQTNDEDKAWQISRMYDIYRRCNTCLVLPGGLRRLVSLDEETTWIHRAWTLQEATAPDCTKVLFTWSAGSGWFYGQSRGDLDEVIPGKSGLADLEDLLRPYLGGQSGGELGGQTFFTTEEDKPEHRILIQPAIFGCYDSPAHVFALMGVLYARDTDANAPAVWRSALMRTSSRPVDMIFSIMGLFDVSLDPRAFKKNDREGATIALAREILRKGGAPSWLGVSFSMPISRRLSTFPEFPITKIDGTARVYTAEGEKEVTELVSDEFLASWSIKEGIAMASMDELGYLTFTSKAVRLLPYRETSYGKDKAVCHCDTTRRVFTKALNGTVWEIAASRPAVLDTHFIAAMLVEEHAPGRYHRSSNFALCHCIEKVIKSTWKGRSFTIGGPDTFPVESL</sequence>
<dbReference type="OrthoDB" id="5303367at2759"/>
<dbReference type="Pfam" id="PF06985">
    <property type="entry name" value="HET"/>
    <property type="match status" value="1"/>
</dbReference>
<dbReference type="PANTHER" id="PTHR24148">
    <property type="entry name" value="ANKYRIN REPEAT DOMAIN-CONTAINING PROTEIN 39 HOMOLOG-RELATED"/>
    <property type="match status" value="1"/>
</dbReference>
<dbReference type="InterPro" id="IPR010730">
    <property type="entry name" value="HET"/>
</dbReference>